<dbReference type="EMBL" id="AOSS01000030">
    <property type="protein sequence ID" value="ERF58343.1"/>
    <property type="molecule type" value="Genomic_DNA"/>
</dbReference>
<protein>
    <submittedName>
        <fullName evidence="2">Carbamoyl phosphate synthase large subunit</fullName>
        <ecNumber evidence="2">6.3.5.5</ecNumber>
    </submittedName>
</protein>
<comment type="caution">
    <text evidence="2">The sequence shown here is derived from an EMBL/GenBank/DDBJ whole genome shotgun (WGS) entry which is preliminary data.</text>
</comment>
<name>U1FFA5_9ACTN</name>
<dbReference type="InterPro" id="IPR036914">
    <property type="entry name" value="MGS-like_dom_sf"/>
</dbReference>
<dbReference type="PATRIC" id="fig|1160719.4.peg.160"/>
<dbReference type="RefSeq" id="WP_021103199.1">
    <property type="nucleotide sequence ID" value="NZ_AOSS01000030.1"/>
</dbReference>
<evidence type="ECO:0000259" key="1">
    <source>
        <dbReference type="PROSITE" id="PS51855"/>
    </source>
</evidence>
<reference evidence="2 3" key="1">
    <citation type="journal article" date="2013" name="BMC Genomics">
        <title>Comparative genomics reveals distinct host-interacting traits of three major human-associated propionibacteria.</title>
        <authorList>
            <person name="Mak T.N."/>
            <person name="Schmid M."/>
            <person name="Brzuszkiewicz E."/>
            <person name="Zeng G."/>
            <person name="Meyer R."/>
            <person name="Sfanos K.S."/>
            <person name="Brinkmann V."/>
            <person name="Meyer T.F."/>
            <person name="Bruggemann H."/>
        </authorList>
    </citation>
    <scope>NUCLEOTIDE SEQUENCE [LARGE SCALE GENOMIC DNA]</scope>
    <source>
        <strain evidence="2 3">DSM 20700</strain>
    </source>
</reference>
<dbReference type="InterPro" id="IPR011607">
    <property type="entry name" value="MGS-like_dom"/>
</dbReference>
<dbReference type="PROSITE" id="PS51855">
    <property type="entry name" value="MGS"/>
    <property type="match status" value="1"/>
</dbReference>
<accession>U1FFA5</accession>
<dbReference type="Pfam" id="PF02142">
    <property type="entry name" value="MGS"/>
    <property type="match status" value="1"/>
</dbReference>
<dbReference type="GO" id="GO:0004088">
    <property type="term" value="F:carbamoyl-phosphate synthase (glutamine-hydrolyzing) activity"/>
    <property type="evidence" value="ECO:0007669"/>
    <property type="project" value="UniProtKB-EC"/>
</dbReference>
<keyword evidence="2" id="KW-0436">Ligase</keyword>
<organism evidence="2 3">
    <name type="scientific">Cutibacterium granulosum DSM 20700</name>
    <dbReference type="NCBI Taxonomy" id="1160719"/>
    <lineage>
        <taxon>Bacteria</taxon>
        <taxon>Bacillati</taxon>
        <taxon>Actinomycetota</taxon>
        <taxon>Actinomycetes</taxon>
        <taxon>Propionibacteriales</taxon>
        <taxon>Propionibacteriaceae</taxon>
        <taxon>Cutibacterium</taxon>
    </lineage>
</organism>
<dbReference type="Proteomes" id="UP000016307">
    <property type="component" value="Unassembled WGS sequence"/>
</dbReference>
<keyword evidence="3" id="KW-1185">Reference proteome</keyword>
<sequence>LIGTSGTAQYFRDNGLSVTTALKIGATQDESSQSVLDLINSSGCDAVINVMSKGQSTIIDGKQIRRAAISRAIPLFTSLDTARAICRVMESRVFSTEVI</sequence>
<dbReference type="SMART" id="SM00851">
    <property type="entry name" value="MGS"/>
    <property type="match status" value="1"/>
</dbReference>
<dbReference type="AlphaFoldDB" id="U1FFA5"/>
<feature type="non-terminal residue" evidence="2">
    <location>
        <position position="1"/>
    </location>
</feature>
<proteinExistence type="predicted"/>
<dbReference type="EC" id="6.3.5.5" evidence="2"/>
<dbReference type="SUPFAM" id="SSF52335">
    <property type="entry name" value="Methylglyoxal synthase-like"/>
    <property type="match status" value="1"/>
</dbReference>
<dbReference type="Gene3D" id="3.40.50.1380">
    <property type="entry name" value="Methylglyoxal synthase-like domain"/>
    <property type="match status" value="1"/>
</dbReference>
<evidence type="ECO:0000313" key="2">
    <source>
        <dbReference type="EMBL" id="ERF58343.1"/>
    </source>
</evidence>
<evidence type="ECO:0000313" key="3">
    <source>
        <dbReference type="Proteomes" id="UP000016307"/>
    </source>
</evidence>
<gene>
    <name evidence="2" type="primary">carB</name>
    <name evidence="2" type="ORF">H641_00891</name>
</gene>
<feature type="domain" description="MGS-like" evidence="1">
    <location>
        <begin position="1"/>
        <end position="99"/>
    </location>
</feature>